<feature type="transmembrane region" description="Helical" evidence="8">
    <location>
        <begin position="365"/>
        <end position="387"/>
    </location>
</feature>
<evidence type="ECO:0000256" key="8">
    <source>
        <dbReference type="SAM" id="Phobius"/>
    </source>
</evidence>
<gene>
    <name evidence="9" type="ORF">DFH08DRAFT_720623</name>
</gene>
<dbReference type="InterPro" id="IPR026030">
    <property type="entry name" value="Pur-cyt_permease_Fcy2/21/22"/>
</dbReference>
<dbReference type="AlphaFoldDB" id="A0AAD6Z4V1"/>
<keyword evidence="3 7" id="KW-0813">Transport</keyword>
<keyword evidence="4 8" id="KW-0812">Transmembrane</keyword>
<evidence type="ECO:0000313" key="10">
    <source>
        <dbReference type="Proteomes" id="UP001218218"/>
    </source>
</evidence>
<reference evidence="9" key="1">
    <citation type="submission" date="2023-03" db="EMBL/GenBank/DDBJ databases">
        <title>Massive genome expansion in bonnet fungi (Mycena s.s.) driven by repeated elements and novel gene families across ecological guilds.</title>
        <authorList>
            <consortium name="Lawrence Berkeley National Laboratory"/>
            <person name="Harder C.B."/>
            <person name="Miyauchi S."/>
            <person name="Viragh M."/>
            <person name="Kuo A."/>
            <person name="Thoen E."/>
            <person name="Andreopoulos B."/>
            <person name="Lu D."/>
            <person name="Skrede I."/>
            <person name="Drula E."/>
            <person name="Henrissat B."/>
            <person name="Morin E."/>
            <person name="Kohler A."/>
            <person name="Barry K."/>
            <person name="LaButti K."/>
            <person name="Morin E."/>
            <person name="Salamov A."/>
            <person name="Lipzen A."/>
            <person name="Mereny Z."/>
            <person name="Hegedus B."/>
            <person name="Baldrian P."/>
            <person name="Stursova M."/>
            <person name="Weitz H."/>
            <person name="Taylor A."/>
            <person name="Grigoriev I.V."/>
            <person name="Nagy L.G."/>
            <person name="Martin F."/>
            <person name="Kauserud H."/>
        </authorList>
    </citation>
    <scope>NUCLEOTIDE SEQUENCE</scope>
    <source>
        <strain evidence="9">CBHHK002</strain>
    </source>
</reference>
<evidence type="ECO:0000256" key="5">
    <source>
        <dbReference type="ARBA" id="ARBA00022989"/>
    </source>
</evidence>
<evidence type="ECO:0000256" key="3">
    <source>
        <dbReference type="ARBA" id="ARBA00022448"/>
    </source>
</evidence>
<feature type="transmembrane region" description="Helical" evidence="8">
    <location>
        <begin position="180"/>
        <end position="200"/>
    </location>
</feature>
<evidence type="ECO:0000256" key="1">
    <source>
        <dbReference type="ARBA" id="ARBA00004141"/>
    </source>
</evidence>
<dbReference type="PANTHER" id="PTHR31806:SF5">
    <property type="entry name" value="PURINE-CYTOSINE PERMEASE FCY21"/>
    <property type="match status" value="1"/>
</dbReference>
<name>A0AAD6Z4V1_9AGAR</name>
<keyword evidence="10" id="KW-1185">Reference proteome</keyword>
<evidence type="ECO:0000256" key="4">
    <source>
        <dbReference type="ARBA" id="ARBA00022692"/>
    </source>
</evidence>
<dbReference type="InterPro" id="IPR001248">
    <property type="entry name" value="Pur-cyt_permease"/>
</dbReference>
<evidence type="ECO:0000256" key="2">
    <source>
        <dbReference type="ARBA" id="ARBA00008974"/>
    </source>
</evidence>
<dbReference type="EMBL" id="JARIHO010000091">
    <property type="protein sequence ID" value="KAJ7306761.1"/>
    <property type="molecule type" value="Genomic_DNA"/>
</dbReference>
<feature type="transmembrane region" description="Helical" evidence="8">
    <location>
        <begin position="416"/>
        <end position="438"/>
    </location>
</feature>
<sequence length="479" mass="50994">MTTAQEKDTSEATYATFFQRVTAILRNWGVETHGIAPVPNEERVDTRNYQLFMMWFSSSMNIPGLVIGAGGPVVFKLSFSNAAIILLISNLLATFGPKLGARSMVQARFSWGVYGVAIPSFLNVLSMMVYIFLGVIVGGQLLARVSNHLTPDIGIIIIALISLVVSFCGYKILHWFQAVAWLPSVIGICVMLGIGGPHLASGPSYPAPTAASILSFAATVAAGGLSWCTMTADYGVYHDAKASSARIFTYTYLGIFLPNTILQLVGAAFAAAAPGVPSWAAGYDNGNDLGGLVSAVLEPAGGFGKVLIVLMALAISAPTAPTMYSFGISLMNVSSCFAKVPRYVYAIIATGTCIPLALIGQTQFYGVIIVCVDIIGYWSASFAGIVFTEHVVFRHCDFANYNVEHWDQPQKLPPGLAAFISFFASFALIVPCMAQSFYTGPIARAGTGDVGILVGFCSACVVYWALRPLEARLFPGHCS</sequence>
<dbReference type="GO" id="GO:0005886">
    <property type="term" value="C:plasma membrane"/>
    <property type="evidence" value="ECO:0007669"/>
    <property type="project" value="TreeGrafter"/>
</dbReference>
<feature type="transmembrane region" description="Helical" evidence="8">
    <location>
        <begin position="111"/>
        <end position="133"/>
    </location>
</feature>
<feature type="transmembrane region" description="Helical" evidence="8">
    <location>
        <begin position="212"/>
        <end position="237"/>
    </location>
</feature>
<proteinExistence type="inferred from homology"/>
<dbReference type="PIRSF" id="PIRSF002744">
    <property type="entry name" value="Pur-cyt_permease"/>
    <property type="match status" value="1"/>
</dbReference>
<accession>A0AAD6Z4V1</accession>
<comment type="subcellular location">
    <subcellularLocation>
        <location evidence="1">Membrane</location>
        <topology evidence="1">Multi-pass membrane protein</topology>
    </subcellularLocation>
</comment>
<feature type="transmembrane region" description="Helical" evidence="8">
    <location>
        <begin position="450"/>
        <end position="466"/>
    </location>
</feature>
<dbReference type="Gene3D" id="1.10.4160.10">
    <property type="entry name" value="Hydantoin permease"/>
    <property type="match status" value="1"/>
</dbReference>
<evidence type="ECO:0000256" key="7">
    <source>
        <dbReference type="PIRNR" id="PIRNR002744"/>
    </source>
</evidence>
<dbReference type="Proteomes" id="UP001218218">
    <property type="component" value="Unassembled WGS sequence"/>
</dbReference>
<protein>
    <submittedName>
        <fullName evidence="9">Purine-cytosine permease</fullName>
    </submittedName>
</protein>
<comment type="similarity">
    <text evidence="2 7">Belongs to the purine-cytosine permease (2.A.39) family.</text>
</comment>
<keyword evidence="5 8" id="KW-1133">Transmembrane helix</keyword>
<evidence type="ECO:0000256" key="6">
    <source>
        <dbReference type="ARBA" id="ARBA00023136"/>
    </source>
</evidence>
<feature type="transmembrane region" description="Helical" evidence="8">
    <location>
        <begin position="249"/>
        <end position="273"/>
    </location>
</feature>
<feature type="transmembrane region" description="Helical" evidence="8">
    <location>
        <begin position="343"/>
        <end position="359"/>
    </location>
</feature>
<organism evidence="9 10">
    <name type="scientific">Mycena albidolilacea</name>
    <dbReference type="NCBI Taxonomy" id="1033008"/>
    <lineage>
        <taxon>Eukaryota</taxon>
        <taxon>Fungi</taxon>
        <taxon>Dikarya</taxon>
        <taxon>Basidiomycota</taxon>
        <taxon>Agaricomycotina</taxon>
        <taxon>Agaricomycetes</taxon>
        <taxon>Agaricomycetidae</taxon>
        <taxon>Agaricales</taxon>
        <taxon>Marasmiineae</taxon>
        <taxon>Mycenaceae</taxon>
        <taxon>Mycena</taxon>
    </lineage>
</organism>
<feature type="transmembrane region" description="Helical" evidence="8">
    <location>
        <begin position="52"/>
        <end position="75"/>
    </location>
</feature>
<dbReference type="PANTHER" id="PTHR31806">
    <property type="entry name" value="PURINE-CYTOSINE PERMEASE FCY2-RELATED"/>
    <property type="match status" value="1"/>
</dbReference>
<keyword evidence="6 7" id="KW-0472">Membrane</keyword>
<evidence type="ECO:0000313" key="9">
    <source>
        <dbReference type="EMBL" id="KAJ7306761.1"/>
    </source>
</evidence>
<comment type="caution">
    <text evidence="9">The sequence shown here is derived from an EMBL/GenBank/DDBJ whole genome shotgun (WGS) entry which is preliminary data.</text>
</comment>
<dbReference type="GO" id="GO:0022857">
    <property type="term" value="F:transmembrane transporter activity"/>
    <property type="evidence" value="ECO:0007669"/>
    <property type="project" value="InterPro"/>
</dbReference>
<feature type="transmembrane region" description="Helical" evidence="8">
    <location>
        <begin position="153"/>
        <end position="173"/>
    </location>
</feature>
<feature type="transmembrane region" description="Helical" evidence="8">
    <location>
        <begin position="81"/>
        <end position="99"/>
    </location>
</feature>
<dbReference type="Pfam" id="PF02133">
    <property type="entry name" value="Transp_cyt_pur"/>
    <property type="match status" value="1"/>
</dbReference>
<feature type="transmembrane region" description="Helical" evidence="8">
    <location>
        <begin position="306"/>
        <end position="331"/>
    </location>
</feature>